<organism evidence="1">
    <name type="scientific">Ignisphaera aggregans</name>
    <dbReference type="NCBI Taxonomy" id="334771"/>
    <lineage>
        <taxon>Archaea</taxon>
        <taxon>Thermoproteota</taxon>
        <taxon>Thermoprotei</taxon>
        <taxon>Desulfurococcales</taxon>
        <taxon>Desulfurococcaceae</taxon>
        <taxon>Ignisphaera</taxon>
    </lineage>
</organism>
<evidence type="ECO:0000313" key="1">
    <source>
        <dbReference type="EMBL" id="HGI87211.1"/>
    </source>
</evidence>
<dbReference type="EMBL" id="DTFF01000018">
    <property type="protein sequence ID" value="HGI87211.1"/>
    <property type="molecule type" value="Genomic_DNA"/>
</dbReference>
<sequence>MDTLVGYLQRVDVLSKNGDKDLAYSEGLTGYATLTILIDAYMSANMLSRELYIRFKRALHIFKDFVESLKNSTISTPSSTEVIGTALEAPIILTITS</sequence>
<comment type="caution">
    <text evidence="1">The sequence shown here is derived from an EMBL/GenBank/DDBJ whole genome shotgun (WGS) entry which is preliminary data.</text>
</comment>
<proteinExistence type="predicted"/>
<accession>A0A7C4BBE6</accession>
<dbReference type="AlphaFoldDB" id="A0A7C4BBE6"/>
<reference evidence="1" key="1">
    <citation type="journal article" date="2020" name="mSystems">
        <title>Genome- and Community-Level Interaction Insights into Carbon Utilization and Element Cycling Functions of Hydrothermarchaeota in Hydrothermal Sediment.</title>
        <authorList>
            <person name="Zhou Z."/>
            <person name="Liu Y."/>
            <person name="Xu W."/>
            <person name="Pan J."/>
            <person name="Luo Z.H."/>
            <person name="Li M."/>
        </authorList>
    </citation>
    <scope>NUCLEOTIDE SEQUENCE [LARGE SCALE GENOMIC DNA]</scope>
    <source>
        <strain evidence="1">SpSt-732</strain>
    </source>
</reference>
<protein>
    <submittedName>
        <fullName evidence="1">Uncharacterized protein</fullName>
    </submittedName>
</protein>
<gene>
    <name evidence="1" type="ORF">ENV14_02270</name>
</gene>
<name>A0A7C4BBE6_9CREN</name>